<dbReference type="EMBL" id="LAZR01005795">
    <property type="protein sequence ID" value="KKM97071.1"/>
    <property type="molecule type" value="Genomic_DNA"/>
</dbReference>
<sequence length="243" mass="28358">MLSIKKEKIDKFQEYIDYYFNNEDLLAQALTTPALGNERGEPNYEFLEILGDAIIKIIFILKLSQKGIKDPGKITKIKAVLESDKNLIRIAKQINLHEFLFKTEKQQVKGTRILADVFEAICGAMFLDSNQNFNTVEDKMINPFLKNLESVIENSTINNKSRLLEYLQERFKTRIMIKLEYEKGSSDHDPIWIAKKPQIIDKLRENILIDLPAETKSREFGNKREADMDIYLKILNYLKIKDH</sequence>
<dbReference type="CDD" id="cd00593">
    <property type="entry name" value="RIBOc"/>
    <property type="match status" value="1"/>
</dbReference>
<dbReference type="GO" id="GO:0004525">
    <property type="term" value="F:ribonuclease III activity"/>
    <property type="evidence" value="ECO:0007669"/>
    <property type="project" value="InterPro"/>
</dbReference>
<evidence type="ECO:0000313" key="3">
    <source>
        <dbReference type="EMBL" id="KKM97071.1"/>
    </source>
</evidence>
<dbReference type="Pfam" id="PF14622">
    <property type="entry name" value="Ribonucleas_3_3"/>
    <property type="match status" value="1"/>
</dbReference>
<dbReference type="Gene3D" id="1.10.1520.10">
    <property type="entry name" value="Ribonuclease III domain"/>
    <property type="match status" value="1"/>
</dbReference>
<dbReference type="InterPro" id="IPR036389">
    <property type="entry name" value="RNase_III_sf"/>
</dbReference>
<gene>
    <name evidence="3" type="ORF">LCGC14_1171820</name>
</gene>
<name>A0A0F9MCK2_9ZZZZ</name>
<dbReference type="SMART" id="SM00535">
    <property type="entry name" value="RIBOc"/>
    <property type="match status" value="1"/>
</dbReference>
<evidence type="ECO:0000259" key="2">
    <source>
        <dbReference type="PROSITE" id="PS50142"/>
    </source>
</evidence>
<proteinExistence type="predicted"/>
<dbReference type="PROSITE" id="PS50142">
    <property type="entry name" value="RNASE_3_2"/>
    <property type="match status" value="1"/>
</dbReference>
<reference evidence="3" key="1">
    <citation type="journal article" date="2015" name="Nature">
        <title>Complex archaea that bridge the gap between prokaryotes and eukaryotes.</title>
        <authorList>
            <person name="Spang A."/>
            <person name="Saw J.H."/>
            <person name="Jorgensen S.L."/>
            <person name="Zaremba-Niedzwiedzka K."/>
            <person name="Martijn J."/>
            <person name="Lind A.E."/>
            <person name="van Eijk R."/>
            <person name="Schleper C."/>
            <person name="Guy L."/>
            <person name="Ettema T.J."/>
        </authorList>
    </citation>
    <scope>NUCLEOTIDE SEQUENCE</scope>
</reference>
<comment type="caution">
    <text evidence="3">The sequence shown here is derived from an EMBL/GenBank/DDBJ whole genome shotgun (WGS) entry which is preliminary data.</text>
</comment>
<dbReference type="InterPro" id="IPR000999">
    <property type="entry name" value="RNase_III_dom"/>
</dbReference>
<organism evidence="3">
    <name type="scientific">marine sediment metagenome</name>
    <dbReference type="NCBI Taxonomy" id="412755"/>
    <lineage>
        <taxon>unclassified sequences</taxon>
        <taxon>metagenomes</taxon>
        <taxon>ecological metagenomes</taxon>
    </lineage>
</organism>
<evidence type="ECO:0000256" key="1">
    <source>
        <dbReference type="ARBA" id="ARBA00022801"/>
    </source>
</evidence>
<dbReference type="AlphaFoldDB" id="A0A0F9MCK2"/>
<feature type="domain" description="RNase III" evidence="2">
    <location>
        <begin position="9"/>
        <end position="130"/>
    </location>
</feature>
<protein>
    <recommendedName>
        <fullName evidence="2">RNase III domain-containing protein</fullName>
    </recommendedName>
</protein>
<accession>A0A0F9MCK2</accession>
<dbReference type="SUPFAM" id="SSF69065">
    <property type="entry name" value="RNase III domain-like"/>
    <property type="match status" value="1"/>
</dbReference>
<dbReference type="GO" id="GO:0006396">
    <property type="term" value="P:RNA processing"/>
    <property type="evidence" value="ECO:0007669"/>
    <property type="project" value="InterPro"/>
</dbReference>
<dbReference type="PANTHER" id="PTHR14950">
    <property type="entry name" value="DICER-RELATED"/>
    <property type="match status" value="1"/>
</dbReference>
<dbReference type="PANTHER" id="PTHR14950:SF37">
    <property type="entry name" value="ENDORIBONUCLEASE DICER"/>
    <property type="match status" value="1"/>
</dbReference>
<keyword evidence="1" id="KW-0378">Hydrolase</keyword>